<accession>A0A6A5VM02</accession>
<evidence type="ECO:0000259" key="2">
    <source>
        <dbReference type="PROSITE" id="PS50174"/>
    </source>
</evidence>
<dbReference type="SUPFAM" id="SSF101447">
    <property type="entry name" value="Formin homology 2 domain (FH2 domain)"/>
    <property type="match status" value="1"/>
</dbReference>
<dbReference type="Pfam" id="PF01585">
    <property type="entry name" value="G-patch"/>
    <property type="match status" value="1"/>
</dbReference>
<evidence type="ECO:0000313" key="3">
    <source>
        <dbReference type="EMBL" id="KAF1976046.1"/>
    </source>
</evidence>
<feature type="domain" description="G-patch" evidence="2">
    <location>
        <begin position="297"/>
        <end position="359"/>
    </location>
</feature>
<proteinExistence type="predicted"/>
<dbReference type="Gene3D" id="3.30.70.330">
    <property type="match status" value="1"/>
</dbReference>
<dbReference type="PRINTS" id="PR01217">
    <property type="entry name" value="PRICHEXTENSN"/>
</dbReference>
<dbReference type="Proteomes" id="UP000800036">
    <property type="component" value="Unassembled WGS sequence"/>
</dbReference>
<evidence type="ECO:0000313" key="4">
    <source>
        <dbReference type="Proteomes" id="UP000800036"/>
    </source>
</evidence>
<dbReference type="InterPro" id="IPR000467">
    <property type="entry name" value="G_patch_dom"/>
</dbReference>
<feature type="compositionally biased region" description="Low complexity" evidence="1">
    <location>
        <begin position="163"/>
        <end position="175"/>
    </location>
</feature>
<dbReference type="EMBL" id="ML976668">
    <property type="protein sequence ID" value="KAF1976046.1"/>
    <property type="molecule type" value="Genomic_DNA"/>
</dbReference>
<dbReference type="SMART" id="SM00443">
    <property type="entry name" value="G_patch"/>
    <property type="match status" value="1"/>
</dbReference>
<dbReference type="InterPro" id="IPR040052">
    <property type="entry name" value="RBM17"/>
</dbReference>
<dbReference type="PROSITE" id="PS50174">
    <property type="entry name" value="G_PATCH"/>
    <property type="match status" value="1"/>
</dbReference>
<feature type="compositionally biased region" description="Pro residues" evidence="1">
    <location>
        <begin position="176"/>
        <end position="228"/>
    </location>
</feature>
<organism evidence="3 4">
    <name type="scientific">Bimuria novae-zelandiae CBS 107.79</name>
    <dbReference type="NCBI Taxonomy" id="1447943"/>
    <lineage>
        <taxon>Eukaryota</taxon>
        <taxon>Fungi</taxon>
        <taxon>Dikarya</taxon>
        <taxon>Ascomycota</taxon>
        <taxon>Pezizomycotina</taxon>
        <taxon>Dothideomycetes</taxon>
        <taxon>Pleosporomycetidae</taxon>
        <taxon>Pleosporales</taxon>
        <taxon>Massarineae</taxon>
        <taxon>Didymosphaeriaceae</taxon>
        <taxon>Bimuria</taxon>
    </lineage>
</organism>
<dbReference type="GO" id="GO:0003676">
    <property type="term" value="F:nucleic acid binding"/>
    <property type="evidence" value="ECO:0007669"/>
    <property type="project" value="InterPro"/>
</dbReference>
<evidence type="ECO:0000256" key="1">
    <source>
        <dbReference type="SAM" id="MobiDB-lite"/>
    </source>
</evidence>
<feature type="region of interest" description="Disordered" evidence="1">
    <location>
        <begin position="100"/>
        <end position="300"/>
    </location>
</feature>
<reference evidence="3" key="1">
    <citation type="journal article" date="2020" name="Stud. Mycol.">
        <title>101 Dothideomycetes genomes: a test case for predicting lifestyles and emergence of pathogens.</title>
        <authorList>
            <person name="Haridas S."/>
            <person name="Albert R."/>
            <person name="Binder M."/>
            <person name="Bloem J."/>
            <person name="Labutti K."/>
            <person name="Salamov A."/>
            <person name="Andreopoulos B."/>
            <person name="Baker S."/>
            <person name="Barry K."/>
            <person name="Bills G."/>
            <person name="Bluhm B."/>
            <person name="Cannon C."/>
            <person name="Castanera R."/>
            <person name="Culley D."/>
            <person name="Daum C."/>
            <person name="Ezra D."/>
            <person name="Gonzalez J."/>
            <person name="Henrissat B."/>
            <person name="Kuo A."/>
            <person name="Liang C."/>
            <person name="Lipzen A."/>
            <person name="Lutzoni F."/>
            <person name="Magnuson J."/>
            <person name="Mondo S."/>
            <person name="Nolan M."/>
            <person name="Ohm R."/>
            <person name="Pangilinan J."/>
            <person name="Park H.-J."/>
            <person name="Ramirez L."/>
            <person name="Alfaro M."/>
            <person name="Sun H."/>
            <person name="Tritt A."/>
            <person name="Yoshinaga Y."/>
            <person name="Zwiers L.-H."/>
            <person name="Turgeon B."/>
            <person name="Goodwin S."/>
            <person name="Spatafora J."/>
            <person name="Crous P."/>
            <person name="Grigoriev I."/>
        </authorList>
    </citation>
    <scope>NUCLEOTIDE SEQUENCE</scope>
    <source>
        <strain evidence="3">CBS 107.79</strain>
    </source>
</reference>
<dbReference type="SUPFAM" id="SSF54928">
    <property type="entry name" value="RNA-binding domain, RBD"/>
    <property type="match status" value="1"/>
</dbReference>
<dbReference type="OrthoDB" id="5411533at2759"/>
<name>A0A6A5VM02_9PLEO</name>
<protein>
    <recommendedName>
        <fullName evidence="2">G-patch domain-containing protein</fullName>
    </recommendedName>
</protein>
<dbReference type="PANTHER" id="PTHR13288">
    <property type="entry name" value="SPLICING FACTOR 45 SPF45"/>
    <property type="match status" value="1"/>
</dbReference>
<feature type="compositionally biased region" description="Low complexity" evidence="1">
    <location>
        <begin position="1"/>
        <end position="24"/>
    </location>
</feature>
<dbReference type="AlphaFoldDB" id="A0A6A5VM02"/>
<dbReference type="InterPro" id="IPR035979">
    <property type="entry name" value="RBD_domain_sf"/>
</dbReference>
<keyword evidence="4" id="KW-1185">Reference proteome</keyword>
<feature type="region of interest" description="Disordered" evidence="1">
    <location>
        <begin position="1"/>
        <end position="27"/>
    </location>
</feature>
<gene>
    <name evidence="3" type="ORF">BU23DRAFT_552047</name>
</gene>
<sequence length="481" mass="53438">MSSTSSSSDPAPAAAAATESQQPSLDYWRSTVDDDAAALEYKREMERVQREKKKQEKKFAKQFGWWKGESQYKADRPSNLRAYRASGGYRDRLDSFAAFIQAQPVPDRSRKATSERSADASTSPEPVKSAPKLSFAPPASYDQERASNSQDDEDPYTWRPRLSQQATASTQQPSPSQSPPASTPQAAIPPPPPPPEEPSPYAAIPPPPPPPPSEAPPNYPPPPPPPASAPYNPTISAPPVRYNPTISAPPVRYEHATISAPPVRYEHATISAPPVRYDNTDRTDEEDPEERPAKRAKLSKAEQMMAKMGYKKGEGLGKNSDGILTHLEVKARKVNKKNKEKQVTIFDEHDENGTGVKSQQVFDILGGHTTKQKEPDKFGTESKVIVAWGCVDGIDWNQDAERDDGGVRQEMGQTFDNKFGRVERVYVDLNSEDHPVYIKFASELSALNAVNRFHEGYQFRGRNIRALYYNEAKFEASVFDH</sequence>
<feature type="compositionally biased region" description="Basic and acidic residues" evidence="1">
    <location>
        <begin position="107"/>
        <end position="118"/>
    </location>
</feature>
<dbReference type="GO" id="GO:0045292">
    <property type="term" value="P:mRNA cis splicing, via spliceosome"/>
    <property type="evidence" value="ECO:0007669"/>
    <property type="project" value="InterPro"/>
</dbReference>
<dbReference type="InterPro" id="IPR012677">
    <property type="entry name" value="Nucleotide-bd_a/b_plait_sf"/>
</dbReference>
<dbReference type="PANTHER" id="PTHR13288:SF8">
    <property type="entry name" value="SPLICING FACTOR 45"/>
    <property type="match status" value="1"/>
</dbReference>
<dbReference type="GO" id="GO:0071011">
    <property type="term" value="C:precatalytic spliceosome"/>
    <property type="evidence" value="ECO:0007669"/>
    <property type="project" value="TreeGrafter"/>
</dbReference>